<accession>A0A0M0J8F3</accession>
<keyword evidence="3" id="KW-0813">Transport</keyword>
<dbReference type="SUPFAM" id="SSF48371">
    <property type="entry name" value="ARM repeat"/>
    <property type="match status" value="2"/>
</dbReference>
<dbReference type="InterPro" id="IPR000357">
    <property type="entry name" value="HEAT"/>
</dbReference>
<evidence type="ECO:0000256" key="1">
    <source>
        <dbReference type="ARBA" id="ARBA00004123"/>
    </source>
</evidence>
<dbReference type="AlphaFoldDB" id="A0A0M0J8F3"/>
<feature type="compositionally biased region" description="Acidic residues" evidence="10">
    <location>
        <begin position="835"/>
        <end position="850"/>
    </location>
</feature>
<dbReference type="OrthoDB" id="543373at2759"/>
<comment type="caution">
    <text evidence="12">The sequence shown here is derived from an EMBL/GenBank/DDBJ whole genome shotgun (WGS) entry which is preliminary data.</text>
</comment>
<evidence type="ECO:0000256" key="10">
    <source>
        <dbReference type="SAM" id="MobiDB-lite"/>
    </source>
</evidence>
<dbReference type="Pfam" id="PF25574">
    <property type="entry name" value="TPR_IMB1"/>
    <property type="match status" value="1"/>
</dbReference>
<keyword evidence="7" id="KW-0007">Acetylation</keyword>
<evidence type="ECO:0000256" key="7">
    <source>
        <dbReference type="ARBA" id="ARBA00022990"/>
    </source>
</evidence>
<dbReference type="GO" id="GO:0005737">
    <property type="term" value="C:cytoplasm"/>
    <property type="evidence" value="ECO:0007669"/>
    <property type="project" value="UniProtKB-SubCell"/>
</dbReference>
<dbReference type="EMBL" id="JWZX01003273">
    <property type="protein sequence ID" value="KOO22483.1"/>
    <property type="molecule type" value="Genomic_DNA"/>
</dbReference>
<dbReference type="Proteomes" id="UP000037460">
    <property type="component" value="Unassembled WGS sequence"/>
</dbReference>
<dbReference type="InterPro" id="IPR058584">
    <property type="entry name" value="IMB1_TNPO1-like_TPR"/>
</dbReference>
<evidence type="ECO:0000256" key="5">
    <source>
        <dbReference type="ARBA" id="ARBA00022737"/>
    </source>
</evidence>
<comment type="subcellular location">
    <subcellularLocation>
        <location evidence="2">Cytoplasm</location>
    </subcellularLocation>
    <subcellularLocation>
        <location evidence="1">Nucleus</location>
    </subcellularLocation>
</comment>
<keyword evidence="6" id="KW-0653">Protein transport</keyword>
<keyword evidence="5" id="KW-0677">Repeat</keyword>
<evidence type="ECO:0000256" key="6">
    <source>
        <dbReference type="ARBA" id="ARBA00022927"/>
    </source>
</evidence>
<evidence type="ECO:0000256" key="3">
    <source>
        <dbReference type="ARBA" id="ARBA00022448"/>
    </source>
</evidence>
<dbReference type="InterPro" id="IPR041389">
    <property type="entry name" value="Importin_rep_6"/>
</dbReference>
<dbReference type="Pfam" id="PF18808">
    <property type="entry name" value="Importin_rep_4"/>
    <property type="match status" value="1"/>
</dbReference>
<dbReference type="PROSITE" id="PS50077">
    <property type="entry name" value="HEAT_REPEAT"/>
    <property type="match status" value="2"/>
</dbReference>
<keyword evidence="13" id="KW-1185">Reference proteome</keyword>
<organism evidence="12 13">
    <name type="scientific">Chrysochromulina tobinii</name>
    <dbReference type="NCBI Taxonomy" id="1460289"/>
    <lineage>
        <taxon>Eukaryota</taxon>
        <taxon>Haptista</taxon>
        <taxon>Haptophyta</taxon>
        <taxon>Prymnesiophyceae</taxon>
        <taxon>Prymnesiales</taxon>
        <taxon>Chrysochromulinaceae</taxon>
        <taxon>Chrysochromulina</taxon>
    </lineage>
</organism>
<feature type="region of interest" description="Disordered" evidence="10">
    <location>
        <begin position="827"/>
        <end position="850"/>
    </location>
</feature>
<dbReference type="Pfam" id="PF02985">
    <property type="entry name" value="HEAT"/>
    <property type="match status" value="1"/>
</dbReference>
<dbReference type="Pfam" id="PF25780">
    <property type="entry name" value="TPR_IPO5"/>
    <property type="match status" value="1"/>
</dbReference>
<dbReference type="SMART" id="SM01349">
    <property type="entry name" value="TOG"/>
    <property type="match status" value="1"/>
</dbReference>
<dbReference type="InterPro" id="IPR021133">
    <property type="entry name" value="HEAT_type_2"/>
</dbReference>
<name>A0A0M0J8F3_9EUKA</name>
<dbReference type="InterPro" id="IPR057672">
    <property type="entry name" value="TPR_IPO4/5"/>
</dbReference>
<evidence type="ECO:0000313" key="12">
    <source>
        <dbReference type="EMBL" id="KOO22483.1"/>
    </source>
</evidence>
<evidence type="ECO:0000256" key="2">
    <source>
        <dbReference type="ARBA" id="ARBA00004496"/>
    </source>
</evidence>
<feature type="repeat" description="HEAT" evidence="9">
    <location>
        <begin position="413"/>
        <end position="451"/>
    </location>
</feature>
<keyword evidence="8" id="KW-0539">Nucleus</keyword>
<dbReference type="InterPro" id="IPR041653">
    <property type="entry name" value="Importin_rep_4"/>
</dbReference>
<dbReference type="GO" id="GO:0006606">
    <property type="term" value="P:protein import into nucleus"/>
    <property type="evidence" value="ECO:0007669"/>
    <property type="project" value="InterPro"/>
</dbReference>
<evidence type="ECO:0000256" key="8">
    <source>
        <dbReference type="ARBA" id="ARBA00023242"/>
    </source>
</evidence>
<dbReference type="Pfam" id="PF18829">
    <property type="entry name" value="Importin_rep_6"/>
    <property type="match status" value="1"/>
</dbReference>
<evidence type="ECO:0000313" key="13">
    <source>
        <dbReference type="Proteomes" id="UP000037460"/>
    </source>
</evidence>
<proteinExistence type="predicted"/>
<dbReference type="InterPro" id="IPR016024">
    <property type="entry name" value="ARM-type_fold"/>
</dbReference>
<evidence type="ECO:0000259" key="11">
    <source>
        <dbReference type="SMART" id="SM01349"/>
    </source>
</evidence>
<feature type="repeat" description="HEAT" evidence="9">
    <location>
        <begin position="927"/>
        <end position="962"/>
    </location>
</feature>
<protein>
    <submittedName>
        <fullName evidence="12">Ran-binding protein</fullName>
    </submittedName>
</protein>
<dbReference type="Pfam" id="PF13646">
    <property type="entry name" value="HEAT_2"/>
    <property type="match status" value="1"/>
</dbReference>
<dbReference type="PANTHER" id="PTHR10527">
    <property type="entry name" value="IMPORTIN BETA"/>
    <property type="match status" value="1"/>
</dbReference>
<dbReference type="InterPro" id="IPR034085">
    <property type="entry name" value="TOG"/>
</dbReference>
<gene>
    <name evidence="12" type="ORF">Ctob_000317</name>
</gene>
<dbReference type="GO" id="GO:0005634">
    <property type="term" value="C:nucleus"/>
    <property type="evidence" value="ECO:0007669"/>
    <property type="project" value="UniProtKB-SubCell"/>
</dbReference>
<feature type="domain" description="TOG" evidence="11">
    <location>
        <begin position="354"/>
        <end position="600"/>
    </location>
</feature>
<sequence length="1121" mass="123431">MALDASMLQQFEMMLQALLSQDNSIRRQAEEAFEQAKANKDALFSGLVHMLCTNQAEEVRALCAVLLRKSVMACATQAQGSLISLLSPAVGQALKSHLLACIQSEPKKHIRKKVCDAVGQLGINLLNADQQNGWPELLPFMLQGTRSGDANMHEASLTIFNALADFMCEKMVPYHATLLEVFRGSLQTDQPMAVRIAGLKGLASFLLALQSADTRNHFQELVPLMQQAIAQALTSGEEESCRSALEVFVEIAESQPKFLKRHLHEAVNGMVAIASNTSLEDATRHLALEFLLTVAENMTSAAKKLDRFCETTVPVALSMMLEIDMNTAEELAEWEEREEDDEDEEITNYDVGEEAIDRLAIALGGKLMVPVLFEKIQQLIKSPDWKHRHAALMSISQSGEGCEMAMKANLQQIVTMIVGHFRDEHPRVRWAAINTVGQMCTDFGPDLQEELHELVLPALIATMDDGCKRVQAHAAAAVINFCEHCSKPTLKRYLPDLLGKLMVLLQRNVRRVTEQAVTAIASVADVAEEDFAPYYGSFMPGLKQILQLAGGKQFRMLRGKAMECISLIGVAVGDAAFEPDAKEVMDLIIQTQQTEALDPDDPQIQFMLQACGRICKCLGEKFSPYLPYVIPPLLRSALVDPELHVTDADDEDEVEAEEGMESVTVAIRGQGNKRITIRTSALEEKATACHMLRTYALELKDAFFPHVADVARVLVPLIGFQYMDEVRVNACHAMPDLLDSAILALQKGAPSATPDVVHQLKGYLYKAVIDQLHKEPDTETLAELLTAWCEIIKHGEECDAAKLTPEELQQSFEVVKELVVEVIERRDERSKAAGDEEGDDEEEDAREADAINDENLISTLVECLGTLFKVYGSPLLPLFQAQLQPIVQAMLQPTAAEPDRVAALCVFDDIIEHCSADGGATEYARTLLPAYLQYARDPKPEVRQAAVYGLGVLAACDNGAAFGAAQQQQAAQVLIEVFEAEQAFDEDNASASDNAVSALGKLCARTPEIGAVGWPRWLNVLPIRADKEEAWKVHQQLVQLVEASNTAVMGASMERLPDIICIFGEILGTDLIEPGLELRITHLLKQVRDGLPQVLSALPSHPRFARLKPNQRTQLERALSS</sequence>
<dbReference type="InterPro" id="IPR011989">
    <property type="entry name" value="ARM-like"/>
</dbReference>
<evidence type="ECO:0000256" key="9">
    <source>
        <dbReference type="PROSITE-ProRule" id="PRU00103"/>
    </source>
</evidence>
<dbReference type="Gene3D" id="1.25.10.10">
    <property type="entry name" value="Leucine-rich Repeat Variant"/>
    <property type="match status" value="1"/>
</dbReference>
<keyword evidence="4" id="KW-0963">Cytoplasm</keyword>
<reference evidence="13" key="1">
    <citation type="journal article" date="2015" name="PLoS Genet.">
        <title>Genome Sequence and Transcriptome Analyses of Chrysochromulina tobin: Metabolic Tools for Enhanced Algal Fitness in the Prominent Order Prymnesiales (Haptophyceae).</title>
        <authorList>
            <person name="Hovde B.T."/>
            <person name="Deodato C.R."/>
            <person name="Hunsperger H.M."/>
            <person name="Ryken S.A."/>
            <person name="Yost W."/>
            <person name="Jha R.K."/>
            <person name="Patterson J."/>
            <person name="Monnat R.J. Jr."/>
            <person name="Barlow S.B."/>
            <person name="Starkenburg S.R."/>
            <person name="Cattolico R.A."/>
        </authorList>
    </citation>
    <scope>NUCLEOTIDE SEQUENCE</scope>
    <source>
        <strain evidence="13">CCMP291</strain>
    </source>
</reference>
<dbReference type="InterPro" id="IPR040122">
    <property type="entry name" value="Importin_beta"/>
</dbReference>
<evidence type="ECO:0000256" key="4">
    <source>
        <dbReference type="ARBA" id="ARBA00022490"/>
    </source>
</evidence>